<comment type="caution">
    <text evidence="1">The sequence shown here is derived from an EMBL/GenBank/DDBJ whole genome shotgun (WGS) entry which is preliminary data.</text>
</comment>
<sequence length="288" mass="31119">MKSKENTDVLVIGFSPAGLMAARNIARKGLKVILIDKKDEPGNPSHPSNTFFKAMMDVAGEEIDDSYIIHRLKGAKIFAPSGKYVVVESPGYFIDRSKFDILYAQRIKDEGVDIRMSVEAYNVIRSNGRFTVSTSIGPITSKLVIVSDGINSKLASLLGLNPVKYPDDIAWAMEAEVTANNIGENDYFEYHVGSIAPGWKSTYSPCGGDKATLGVYVRRNGDDVSSFFENWITKFKKEKGLDSMTIGEKKVGGDPIATIPSQIVSDGVLVTGGSAGQSGIGYGMRAGQ</sequence>
<name>A0A3R7XUM0_9EURY</name>
<dbReference type="PANTHER" id="PTHR42685:SF18">
    <property type="entry name" value="DIGERANYLGERANYLGLYCEROPHOSPHOLIPID REDUCTASE"/>
    <property type="match status" value="1"/>
</dbReference>
<dbReference type="PRINTS" id="PR00420">
    <property type="entry name" value="RNGMNOXGNASE"/>
</dbReference>
<dbReference type="Gene3D" id="3.30.9.10">
    <property type="entry name" value="D-Amino Acid Oxidase, subunit A, domain 2"/>
    <property type="match status" value="1"/>
</dbReference>
<dbReference type="AlphaFoldDB" id="A0A3R7XUM0"/>
<protein>
    <submittedName>
        <fullName evidence="1">NAD(P)/FAD-dependent oxidoreductase</fullName>
    </submittedName>
</protein>
<dbReference type="Pfam" id="PF05834">
    <property type="entry name" value="Lycopene_cycl"/>
    <property type="match status" value="1"/>
</dbReference>
<gene>
    <name evidence="1" type="ORF">D5R95_04930</name>
</gene>
<proteinExistence type="predicted"/>
<organism evidence="1 2">
    <name type="scientific">Methanosalsum natronophilum</name>
    <dbReference type="NCBI Taxonomy" id="768733"/>
    <lineage>
        <taxon>Archaea</taxon>
        <taxon>Methanobacteriati</taxon>
        <taxon>Methanobacteriota</taxon>
        <taxon>Stenosarchaea group</taxon>
        <taxon>Methanomicrobia</taxon>
        <taxon>Methanosarcinales</taxon>
        <taxon>Methanosarcinaceae</taxon>
        <taxon>Methanosalsum</taxon>
    </lineage>
</organism>
<dbReference type="PANTHER" id="PTHR42685">
    <property type="entry name" value="GERANYLGERANYL DIPHOSPHATE REDUCTASE"/>
    <property type="match status" value="1"/>
</dbReference>
<evidence type="ECO:0000313" key="1">
    <source>
        <dbReference type="EMBL" id="RQD85306.1"/>
    </source>
</evidence>
<accession>A0A3R7XUM0</accession>
<feature type="non-terminal residue" evidence="1">
    <location>
        <position position="288"/>
    </location>
</feature>
<dbReference type="InterPro" id="IPR036188">
    <property type="entry name" value="FAD/NAD-bd_sf"/>
</dbReference>
<evidence type="ECO:0000313" key="2">
    <source>
        <dbReference type="Proteomes" id="UP000284763"/>
    </source>
</evidence>
<dbReference type="InterPro" id="IPR050407">
    <property type="entry name" value="Geranylgeranyl_reductase"/>
</dbReference>
<dbReference type="SUPFAM" id="SSF51905">
    <property type="entry name" value="FAD/NAD(P)-binding domain"/>
    <property type="match status" value="1"/>
</dbReference>
<dbReference type="EMBL" id="QZAB01000311">
    <property type="protein sequence ID" value="RQD85306.1"/>
    <property type="molecule type" value="Genomic_DNA"/>
</dbReference>
<dbReference type="Gene3D" id="3.50.50.60">
    <property type="entry name" value="FAD/NAD(P)-binding domain"/>
    <property type="match status" value="1"/>
</dbReference>
<reference evidence="1 2" key="1">
    <citation type="submission" date="2018-08" db="EMBL/GenBank/DDBJ databases">
        <title>The metabolism and importance of syntrophic acetate oxidation coupled to methane or sulfide production in haloalkaline environments.</title>
        <authorList>
            <person name="Timmers P.H.A."/>
            <person name="Vavourakis C.D."/>
            <person name="Sorokin D.Y."/>
            <person name="Sinninghe Damste J.S."/>
            <person name="Muyzer G."/>
            <person name="Stams A.J.M."/>
            <person name="Plugge C.M."/>
        </authorList>
    </citation>
    <scope>NUCLEOTIDE SEQUENCE [LARGE SCALE GENOMIC DNA]</scope>
    <source>
        <strain evidence="1">MSAO_Arc3</strain>
    </source>
</reference>
<dbReference type="Proteomes" id="UP000284763">
    <property type="component" value="Unassembled WGS sequence"/>
</dbReference>